<dbReference type="PANTHER" id="PTHR13466:SF0">
    <property type="entry name" value="SMP-LTD DOMAIN-CONTAINING PROTEIN"/>
    <property type="match status" value="1"/>
</dbReference>
<keyword evidence="12" id="KW-1185">Reference proteome</keyword>
<dbReference type="GO" id="GO:0006869">
    <property type="term" value="P:lipid transport"/>
    <property type="evidence" value="ECO:0007669"/>
    <property type="project" value="UniProtKB-KW"/>
</dbReference>
<evidence type="ECO:0000256" key="7">
    <source>
        <dbReference type="ARBA" id="ARBA00023121"/>
    </source>
</evidence>
<comment type="subcellular location">
    <subcellularLocation>
        <location evidence="1">Endoplasmic reticulum membrane</location>
    </subcellularLocation>
</comment>
<evidence type="ECO:0000256" key="1">
    <source>
        <dbReference type="ARBA" id="ARBA00004586"/>
    </source>
</evidence>
<keyword evidence="6" id="KW-0445">Lipid transport</keyword>
<protein>
    <submittedName>
        <fullName evidence="11">Testis-expressed sequence 2 protein</fullName>
    </submittedName>
</protein>
<feature type="domain" description="SMP-LTD" evidence="10">
    <location>
        <begin position="324"/>
        <end position="645"/>
    </location>
</feature>
<gene>
    <name evidence="11" type="ORF">STAS_14927</name>
</gene>
<evidence type="ECO:0000313" key="11">
    <source>
        <dbReference type="EMBL" id="GER38409.1"/>
    </source>
</evidence>
<feature type="region of interest" description="Disordered" evidence="9">
    <location>
        <begin position="792"/>
        <end position="816"/>
    </location>
</feature>
<keyword evidence="4" id="KW-0256">Endoplasmic reticulum</keyword>
<keyword evidence="8" id="KW-0472">Membrane</keyword>
<accession>A0A5A7PZT6</accession>
<dbReference type="OrthoDB" id="26740at2759"/>
<evidence type="ECO:0000256" key="8">
    <source>
        <dbReference type="ARBA" id="ARBA00023136"/>
    </source>
</evidence>
<dbReference type="SUPFAM" id="SSF50729">
    <property type="entry name" value="PH domain-like"/>
    <property type="match status" value="1"/>
</dbReference>
<dbReference type="GO" id="GO:0005789">
    <property type="term" value="C:endoplasmic reticulum membrane"/>
    <property type="evidence" value="ECO:0007669"/>
    <property type="project" value="UniProtKB-SubCell"/>
</dbReference>
<evidence type="ECO:0000256" key="5">
    <source>
        <dbReference type="ARBA" id="ARBA00022989"/>
    </source>
</evidence>
<dbReference type="CDD" id="cd21675">
    <property type="entry name" value="SMP_TEX2"/>
    <property type="match status" value="1"/>
</dbReference>
<evidence type="ECO:0000256" key="9">
    <source>
        <dbReference type="SAM" id="MobiDB-lite"/>
    </source>
</evidence>
<dbReference type="Proteomes" id="UP000325081">
    <property type="component" value="Unassembled WGS sequence"/>
</dbReference>
<evidence type="ECO:0000256" key="2">
    <source>
        <dbReference type="ARBA" id="ARBA00022448"/>
    </source>
</evidence>
<feature type="compositionally biased region" description="Basic and acidic residues" evidence="9">
    <location>
        <begin position="801"/>
        <end position="816"/>
    </location>
</feature>
<dbReference type="InterPro" id="IPR031468">
    <property type="entry name" value="SMP_LBD"/>
</dbReference>
<keyword evidence="7" id="KW-0446">Lipid-binding</keyword>
<evidence type="ECO:0000313" key="12">
    <source>
        <dbReference type="Proteomes" id="UP000325081"/>
    </source>
</evidence>
<dbReference type="GO" id="GO:0008289">
    <property type="term" value="F:lipid binding"/>
    <property type="evidence" value="ECO:0007669"/>
    <property type="project" value="UniProtKB-KW"/>
</dbReference>
<evidence type="ECO:0000259" key="10">
    <source>
        <dbReference type="PROSITE" id="PS51847"/>
    </source>
</evidence>
<comment type="caution">
    <text evidence="11">The sequence shown here is derived from an EMBL/GenBank/DDBJ whole genome shotgun (WGS) entry which is preliminary data.</text>
</comment>
<evidence type="ECO:0000256" key="4">
    <source>
        <dbReference type="ARBA" id="ARBA00022824"/>
    </source>
</evidence>
<dbReference type="PANTHER" id="PTHR13466">
    <property type="entry name" value="TEX2 PROTEIN-RELATED"/>
    <property type="match status" value="1"/>
</dbReference>
<dbReference type="EMBL" id="BKCP01005516">
    <property type="protein sequence ID" value="GER38409.1"/>
    <property type="molecule type" value="Genomic_DNA"/>
</dbReference>
<proteinExistence type="predicted"/>
<dbReference type="PROSITE" id="PS51847">
    <property type="entry name" value="SMP"/>
    <property type="match status" value="1"/>
</dbReference>
<keyword evidence="5" id="KW-1133">Transmembrane helix</keyword>
<sequence length="845" mass="94468">MALLLLLAFIIGALTVVAMEAAGLWFLIRFLNRKAERKEIKAKDVASVSSPGDLNLSLSNKQGTVWILVPDQVLKSGLEKKEIMEVTPVRKYARIRDHCLILMEPDGSCVEISLRGCTIVAVSATSLSSRKWAKRYPIKVERRDSAIYRGHKIIYIYLETSWDKESWCKALRLASCNDKEKITWFSELNAEFHSYLTSLNAGYPSFMKPYGGSNTESIDKLIKFDNSSSKVRQFLKKLTKKASKSGQDYKTSGASTSAHEETKVNQKSRSFQDLFLINDIAKVDTAGKIPGIISDDASVTSSVSSAIETGIENHLPQISDEGTLCINVLISRLFFDVKNSSQIKTLIQNRIQRALSNMRIPSYIGEVNCTAVDPGNLPPHVLAMRVLPSNMDEVWSLEIDLEYQGGMVLDFETRLEIRELELEGGETSFGMNNASEATSDLLEGFEDLGKQLKISEETPIDIKQKDEIYDGKGLKLNYLLGSFTECIVKCSTSQNNLICSFKVTSVSPIHYIVYYRELLYGYDNKDFDTLNKAENPKGTAQASSQGSRWKSMLHSISKQVSQVPLALGIKVSSLSGTMRLCMKPPPSDHIWFGFTSMPDIQFNLESFVGDHKITNGHLALFLISRFKTAIRETLVLPNSDSVGIPWMLAEKDDWVPRKAAPFMWYKNNQDSIAANSNNTTKQGIPRCFTGEATQQGGVEANTNTNASTRSLPMSNEKTKDVDSCIPEAMGEYSDACASSSSSMDEATFNENCSQEIRAPLLNKDKSQEFGMTDDNKPDKHLHSPSQIFVEGQTHNSDDEESRMRRIGTRERMRGLGKKMGEKLVVKRRHLEERGRSFVERMRGPS</sequence>
<dbReference type="AlphaFoldDB" id="A0A5A7PZT6"/>
<evidence type="ECO:0000256" key="6">
    <source>
        <dbReference type="ARBA" id="ARBA00023055"/>
    </source>
</evidence>
<keyword evidence="3" id="KW-0812">Transmembrane</keyword>
<reference evidence="12" key="1">
    <citation type="journal article" date="2019" name="Curr. Biol.">
        <title>Genome Sequence of Striga asiatica Provides Insight into the Evolution of Plant Parasitism.</title>
        <authorList>
            <person name="Yoshida S."/>
            <person name="Kim S."/>
            <person name="Wafula E.K."/>
            <person name="Tanskanen J."/>
            <person name="Kim Y.M."/>
            <person name="Honaas L."/>
            <person name="Yang Z."/>
            <person name="Spallek T."/>
            <person name="Conn C.E."/>
            <person name="Ichihashi Y."/>
            <person name="Cheong K."/>
            <person name="Cui S."/>
            <person name="Der J.P."/>
            <person name="Gundlach H."/>
            <person name="Jiao Y."/>
            <person name="Hori C."/>
            <person name="Ishida J.K."/>
            <person name="Kasahara H."/>
            <person name="Kiba T."/>
            <person name="Kim M.S."/>
            <person name="Koo N."/>
            <person name="Laohavisit A."/>
            <person name="Lee Y.H."/>
            <person name="Lumba S."/>
            <person name="McCourt P."/>
            <person name="Mortimer J.C."/>
            <person name="Mutuku J.M."/>
            <person name="Nomura T."/>
            <person name="Sasaki-Sekimoto Y."/>
            <person name="Seto Y."/>
            <person name="Wang Y."/>
            <person name="Wakatake T."/>
            <person name="Sakakibara H."/>
            <person name="Demura T."/>
            <person name="Yamaguchi S."/>
            <person name="Yoneyama K."/>
            <person name="Manabe R.I."/>
            <person name="Nelson D.C."/>
            <person name="Schulman A.H."/>
            <person name="Timko M.P."/>
            <person name="dePamphilis C.W."/>
            <person name="Choi D."/>
            <person name="Shirasu K."/>
        </authorList>
    </citation>
    <scope>NUCLEOTIDE SEQUENCE [LARGE SCALE GENOMIC DNA]</scope>
    <source>
        <strain evidence="12">cv. UVA1</strain>
    </source>
</reference>
<name>A0A5A7PZT6_STRAF</name>
<dbReference type="InterPro" id="IPR057080">
    <property type="entry name" value="PH_SMPa"/>
</dbReference>
<dbReference type="Pfam" id="PF23065">
    <property type="entry name" value="PH_SMPa"/>
    <property type="match status" value="1"/>
</dbReference>
<feature type="compositionally biased region" description="Polar residues" evidence="9">
    <location>
        <begin position="698"/>
        <end position="715"/>
    </location>
</feature>
<evidence type="ECO:0000256" key="3">
    <source>
        <dbReference type="ARBA" id="ARBA00022692"/>
    </source>
</evidence>
<organism evidence="11 12">
    <name type="scientific">Striga asiatica</name>
    <name type="common">Asiatic witchweed</name>
    <name type="synonym">Buchnera asiatica</name>
    <dbReference type="NCBI Taxonomy" id="4170"/>
    <lineage>
        <taxon>Eukaryota</taxon>
        <taxon>Viridiplantae</taxon>
        <taxon>Streptophyta</taxon>
        <taxon>Embryophyta</taxon>
        <taxon>Tracheophyta</taxon>
        <taxon>Spermatophyta</taxon>
        <taxon>Magnoliopsida</taxon>
        <taxon>eudicotyledons</taxon>
        <taxon>Gunneridae</taxon>
        <taxon>Pentapetalae</taxon>
        <taxon>asterids</taxon>
        <taxon>lamiids</taxon>
        <taxon>Lamiales</taxon>
        <taxon>Orobanchaceae</taxon>
        <taxon>Buchnereae</taxon>
        <taxon>Striga</taxon>
    </lineage>
</organism>
<feature type="region of interest" description="Disordered" evidence="9">
    <location>
        <begin position="698"/>
        <end position="719"/>
    </location>
</feature>
<keyword evidence="2" id="KW-0813">Transport</keyword>